<evidence type="ECO:0000256" key="2">
    <source>
        <dbReference type="ARBA" id="ARBA00022491"/>
    </source>
</evidence>
<keyword evidence="4" id="KW-0805">Transcription regulation</keyword>
<protein>
    <submittedName>
        <fullName evidence="8">Uncharacterized protein</fullName>
    </submittedName>
</protein>
<dbReference type="InterPro" id="IPR033258">
    <property type="entry name" value="EID"/>
</dbReference>
<keyword evidence="3" id="KW-0221">Differentiation</keyword>
<proteinExistence type="predicted"/>
<name>A0A7J7F8T6_DICBM</name>
<comment type="subcellular location">
    <subcellularLocation>
        <location evidence="1">Nucleus</location>
    </subcellularLocation>
</comment>
<feature type="compositionally biased region" description="Low complexity" evidence="7">
    <location>
        <begin position="125"/>
        <end position="141"/>
    </location>
</feature>
<accession>A0A7J7F8T6</accession>
<evidence type="ECO:0000313" key="8">
    <source>
        <dbReference type="EMBL" id="KAF5924096.1"/>
    </source>
</evidence>
<reference evidence="8 9" key="1">
    <citation type="journal article" date="2020" name="Mol. Biol. Evol.">
        <title>Interspecific Gene Flow and the Evolution of Specialization in Black and White Rhinoceros.</title>
        <authorList>
            <person name="Moodley Y."/>
            <person name="Westbury M.V."/>
            <person name="Russo I.M."/>
            <person name="Gopalakrishnan S."/>
            <person name="Rakotoarivelo A."/>
            <person name="Olsen R.A."/>
            <person name="Prost S."/>
            <person name="Tunstall T."/>
            <person name="Ryder O.A."/>
            <person name="Dalen L."/>
            <person name="Bruford M.W."/>
        </authorList>
    </citation>
    <scope>NUCLEOTIDE SEQUENCE [LARGE SCALE GENOMIC DNA]</scope>
    <source>
        <strain evidence="8">SBR-YM</strain>
        <tissue evidence="8">Skin</tissue>
    </source>
</reference>
<evidence type="ECO:0000256" key="3">
    <source>
        <dbReference type="ARBA" id="ARBA00022782"/>
    </source>
</evidence>
<dbReference type="GO" id="GO:0003714">
    <property type="term" value="F:transcription corepressor activity"/>
    <property type="evidence" value="ECO:0007669"/>
    <property type="project" value="TreeGrafter"/>
</dbReference>
<dbReference type="GO" id="GO:0005654">
    <property type="term" value="C:nucleoplasm"/>
    <property type="evidence" value="ECO:0007669"/>
    <property type="project" value="TreeGrafter"/>
</dbReference>
<evidence type="ECO:0000256" key="4">
    <source>
        <dbReference type="ARBA" id="ARBA00023015"/>
    </source>
</evidence>
<dbReference type="GO" id="GO:0030154">
    <property type="term" value="P:cell differentiation"/>
    <property type="evidence" value="ECO:0007669"/>
    <property type="project" value="UniProtKB-KW"/>
</dbReference>
<gene>
    <name evidence="8" type="ORF">HPG69_018029</name>
</gene>
<keyword evidence="2" id="KW-0678">Repressor</keyword>
<evidence type="ECO:0000256" key="1">
    <source>
        <dbReference type="ARBA" id="ARBA00004123"/>
    </source>
</evidence>
<feature type="compositionally biased region" description="Basic and acidic residues" evidence="7">
    <location>
        <begin position="142"/>
        <end position="151"/>
    </location>
</feature>
<dbReference type="EMBL" id="JACDTQ010001059">
    <property type="protein sequence ID" value="KAF5924096.1"/>
    <property type="molecule type" value="Genomic_DNA"/>
</dbReference>
<sequence>MFELPAGSRVPRTDGANGNSDVQQAEVGGGRREPVPVPAQPAETRAGQVRWWRPGKPGWRRSPDCWRSRRRKRVPKAGPGPGPGPAQAWPRCGSSASVAPGRFRNDLPALAAPRSGAPPDRPARDAGAGSAAGEACAPAEPGSRDCAECQRNPPRTDFDILTLTVALTASEVIHPLIEKLGCGKFVYRE</sequence>
<dbReference type="PANTHER" id="PTHR15556">
    <property type="entry name" value="EP300-INTERACTING INHIBITOR OF DIFFERENTIATION 2-RELATED"/>
    <property type="match status" value="1"/>
</dbReference>
<evidence type="ECO:0000313" key="9">
    <source>
        <dbReference type="Proteomes" id="UP000551758"/>
    </source>
</evidence>
<feature type="region of interest" description="Disordered" evidence="7">
    <location>
        <begin position="1"/>
        <end position="151"/>
    </location>
</feature>
<evidence type="ECO:0000256" key="5">
    <source>
        <dbReference type="ARBA" id="ARBA00023163"/>
    </source>
</evidence>
<comment type="caution">
    <text evidence="8">The sequence shown here is derived from an EMBL/GenBank/DDBJ whole genome shotgun (WGS) entry which is preliminary data.</text>
</comment>
<dbReference type="AlphaFoldDB" id="A0A7J7F8T6"/>
<keyword evidence="6" id="KW-0539">Nucleus</keyword>
<dbReference type="PANTHER" id="PTHR15556:SF3">
    <property type="entry name" value="EP300-INTERACTING INHIBITOR OF DIFFERENTIATION 2"/>
    <property type="match status" value="1"/>
</dbReference>
<evidence type="ECO:0000256" key="6">
    <source>
        <dbReference type="ARBA" id="ARBA00023242"/>
    </source>
</evidence>
<keyword evidence="9" id="KW-1185">Reference proteome</keyword>
<keyword evidence="5" id="KW-0804">Transcription</keyword>
<evidence type="ECO:0000256" key="7">
    <source>
        <dbReference type="SAM" id="MobiDB-lite"/>
    </source>
</evidence>
<dbReference type="Proteomes" id="UP000551758">
    <property type="component" value="Unassembled WGS sequence"/>
</dbReference>
<organism evidence="8 9">
    <name type="scientific">Diceros bicornis minor</name>
    <name type="common">South-central black rhinoceros</name>
    <dbReference type="NCBI Taxonomy" id="77932"/>
    <lineage>
        <taxon>Eukaryota</taxon>
        <taxon>Metazoa</taxon>
        <taxon>Chordata</taxon>
        <taxon>Craniata</taxon>
        <taxon>Vertebrata</taxon>
        <taxon>Euteleostomi</taxon>
        <taxon>Mammalia</taxon>
        <taxon>Eutheria</taxon>
        <taxon>Laurasiatheria</taxon>
        <taxon>Perissodactyla</taxon>
        <taxon>Rhinocerotidae</taxon>
        <taxon>Diceros</taxon>
    </lineage>
</organism>